<evidence type="ECO:0000256" key="1">
    <source>
        <dbReference type="SAM" id="MobiDB-lite"/>
    </source>
</evidence>
<accession>A0A4Z2IVA7</accession>
<keyword evidence="3" id="KW-1185">Reference proteome</keyword>
<sequence>MAGFGTTGGHTVRTGQTQHEKNPAATNPSCFAVTFNLQSRRYVSDALRRAHRVQGNGKTFVAPPNQLEIIGLKRNGAIVGICVKGGSSAGSQAPVSARLIAGWSQACKELQAVFSFTTTWIWEQRGQLSLRPPTRYPEPCVALCASFEMSNIQEQNSCELKSLSNGNLVLEFFISLEQSVAQGRRLWGTGRSGAAIASLLQTDLHLLHMHQAAETQDGAFPELSFSSRSIANYSSAHLADLLAARKEGEWDEHDPSETPRELKEKGARLTYNATGNHRVNRLRLDSDDVRSSSRADWPELQDYRLKVEIFQLGAKITALKTRRCKHIAPNASPRKILRLSSFLSPSTCLQLPEAPVGGGAPGSSVSSHVSSLLHWEDSPALMETSTLTARERREDAARLAEVEGVAVNGWLDTSLSCPSHLITPRSLHLVLMPVSPVVHFLMSPSLLMSLVLCQAVLCVGARLPSVPLFRACSAGSDPVPSTLDFAYPFSDLFACFD</sequence>
<dbReference type="EMBL" id="SRLO01000043">
    <property type="protein sequence ID" value="TNN81929.1"/>
    <property type="molecule type" value="Genomic_DNA"/>
</dbReference>
<feature type="region of interest" description="Disordered" evidence="1">
    <location>
        <begin position="1"/>
        <end position="25"/>
    </location>
</feature>
<comment type="caution">
    <text evidence="2">The sequence shown here is derived from an EMBL/GenBank/DDBJ whole genome shotgun (WGS) entry which is preliminary data.</text>
</comment>
<dbReference type="Proteomes" id="UP000314294">
    <property type="component" value="Unassembled WGS sequence"/>
</dbReference>
<protein>
    <submittedName>
        <fullName evidence="2">Uncharacterized protein</fullName>
    </submittedName>
</protein>
<evidence type="ECO:0000313" key="2">
    <source>
        <dbReference type="EMBL" id="TNN81929.1"/>
    </source>
</evidence>
<dbReference type="AlphaFoldDB" id="A0A4Z2IVA7"/>
<gene>
    <name evidence="2" type="ORF">EYF80_007837</name>
</gene>
<name>A0A4Z2IVA7_9TELE</name>
<evidence type="ECO:0000313" key="3">
    <source>
        <dbReference type="Proteomes" id="UP000314294"/>
    </source>
</evidence>
<proteinExistence type="predicted"/>
<organism evidence="2 3">
    <name type="scientific">Liparis tanakae</name>
    <name type="common">Tanaka's snailfish</name>
    <dbReference type="NCBI Taxonomy" id="230148"/>
    <lineage>
        <taxon>Eukaryota</taxon>
        <taxon>Metazoa</taxon>
        <taxon>Chordata</taxon>
        <taxon>Craniata</taxon>
        <taxon>Vertebrata</taxon>
        <taxon>Euteleostomi</taxon>
        <taxon>Actinopterygii</taxon>
        <taxon>Neopterygii</taxon>
        <taxon>Teleostei</taxon>
        <taxon>Neoteleostei</taxon>
        <taxon>Acanthomorphata</taxon>
        <taxon>Eupercaria</taxon>
        <taxon>Perciformes</taxon>
        <taxon>Cottioidei</taxon>
        <taxon>Cottales</taxon>
        <taxon>Liparidae</taxon>
        <taxon>Liparis</taxon>
    </lineage>
</organism>
<reference evidence="2 3" key="1">
    <citation type="submission" date="2019-03" db="EMBL/GenBank/DDBJ databases">
        <title>First draft genome of Liparis tanakae, snailfish: a comprehensive survey of snailfish specific genes.</title>
        <authorList>
            <person name="Kim W."/>
            <person name="Song I."/>
            <person name="Jeong J.-H."/>
            <person name="Kim D."/>
            <person name="Kim S."/>
            <person name="Ryu S."/>
            <person name="Song J.Y."/>
            <person name="Lee S.K."/>
        </authorList>
    </citation>
    <scope>NUCLEOTIDE SEQUENCE [LARGE SCALE GENOMIC DNA]</scope>
    <source>
        <tissue evidence="2">Muscle</tissue>
    </source>
</reference>